<protein>
    <submittedName>
        <fullName evidence="2">Uncharacterized protein</fullName>
    </submittedName>
</protein>
<evidence type="ECO:0000313" key="3">
    <source>
        <dbReference type="Proteomes" id="UP000267448"/>
    </source>
</evidence>
<name>A0A431WRK9_9GAMM</name>
<organism evidence="2 3">
    <name type="scientific">Shewanella canadensis</name>
    <dbReference type="NCBI Taxonomy" id="271096"/>
    <lineage>
        <taxon>Bacteria</taxon>
        <taxon>Pseudomonadati</taxon>
        <taxon>Pseudomonadota</taxon>
        <taxon>Gammaproteobacteria</taxon>
        <taxon>Alteromonadales</taxon>
        <taxon>Shewanellaceae</taxon>
        <taxon>Shewanella</taxon>
    </lineage>
</organism>
<dbReference type="AlphaFoldDB" id="A0A431WRK9"/>
<evidence type="ECO:0000313" key="2">
    <source>
        <dbReference type="EMBL" id="RTR38318.1"/>
    </source>
</evidence>
<keyword evidence="1" id="KW-1133">Transmembrane helix</keyword>
<feature type="transmembrane region" description="Helical" evidence="1">
    <location>
        <begin position="74"/>
        <end position="93"/>
    </location>
</feature>
<evidence type="ECO:0000256" key="1">
    <source>
        <dbReference type="SAM" id="Phobius"/>
    </source>
</evidence>
<comment type="caution">
    <text evidence="2">The sequence shown here is derived from an EMBL/GenBank/DDBJ whole genome shotgun (WGS) entry which is preliminary data.</text>
</comment>
<dbReference type="Proteomes" id="UP000267448">
    <property type="component" value="Unassembled WGS sequence"/>
</dbReference>
<keyword evidence="1" id="KW-0472">Membrane</keyword>
<feature type="transmembrane region" description="Helical" evidence="1">
    <location>
        <begin position="12"/>
        <end position="31"/>
    </location>
</feature>
<sequence length="95" mass="11271">MATPHRRKGPDGLQKAFLYLILLDWFMLFYISTEMRHMTFRHGVLASLMLTMFNLILVNLCFRRARRSGDTYLLYPVIAGALLSFILMCYFFFFD</sequence>
<dbReference type="OrthoDB" id="5824172at2"/>
<reference evidence="2 3" key="1">
    <citation type="submission" date="2018-12" db="EMBL/GenBank/DDBJ databases">
        <authorList>
            <person name="Yu L."/>
        </authorList>
    </citation>
    <scope>NUCLEOTIDE SEQUENCE [LARGE SCALE GENOMIC DNA]</scope>
    <source>
        <strain evidence="2 3">HAW-EB2</strain>
    </source>
</reference>
<keyword evidence="3" id="KW-1185">Reference proteome</keyword>
<proteinExistence type="predicted"/>
<keyword evidence="1" id="KW-0812">Transmembrane</keyword>
<dbReference type="EMBL" id="RXNU01000007">
    <property type="protein sequence ID" value="RTR38318.1"/>
    <property type="molecule type" value="Genomic_DNA"/>
</dbReference>
<feature type="transmembrane region" description="Helical" evidence="1">
    <location>
        <begin position="43"/>
        <end position="62"/>
    </location>
</feature>
<dbReference type="RefSeq" id="WP_126521090.1">
    <property type="nucleotide sequence ID" value="NZ_RXNU01000007.1"/>
</dbReference>
<accession>A0A431WRK9</accession>
<gene>
    <name evidence="2" type="ORF">EKG38_15275</name>
</gene>